<reference evidence="1" key="2">
    <citation type="submission" date="2020-07" db="EMBL/GenBank/DDBJ databases">
        <authorList>
            <person name="Vera ALvarez R."/>
            <person name="Arias-Moreno D.M."/>
            <person name="Jimenez-Jacinto V."/>
            <person name="Jimenez-Bremont J.F."/>
            <person name="Swaminathan K."/>
            <person name="Moose S.P."/>
            <person name="Guerrero-Gonzalez M.L."/>
            <person name="Marino-Ramirez L."/>
            <person name="Landsman D."/>
            <person name="Rodriguez-Kessler M."/>
            <person name="Delgado-Sanchez P."/>
        </authorList>
    </citation>
    <scope>NUCLEOTIDE SEQUENCE</scope>
    <source>
        <tissue evidence="1">Cladode</tissue>
    </source>
</reference>
<sequence>MTVKDPNMIKLVKRRLLQCFQIRNSRSQRVSMTYIQLLTGNSVQLTNRMMFILRLPDPLLMLLPKEMISHLLSRSLGRRETFGQIGYPSSGGALAFPLEQVNIW</sequence>
<evidence type="ECO:0000313" key="1">
    <source>
        <dbReference type="EMBL" id="MBA4661896.1"/>
    </source>
</evidence>
<dbReference type="AlphaFoldDB" id="A0A7C9A9R5"/>
<accession>A0A7C9A9R5</accession>
<name>A0A7C9A9R5_OPUST</name>
<proteinExistence type="predicted"/>
<protein>
    <submittedName>
        <fullName evidence="1">Uncharacterized protein</fullName>
    </submittedName>
</protein>
<reference evidence="1" key="1">
    <citation type="journal article" date="2013" name="J. Plant Res.">
        <title>Effect of fungi and light on seed germination of three Opuntia species from semiarid lands of central Mexico.</title>
        <authorList>
            <person name="Delgado-Sanchez P."/>
            <person name="Jimenez-Bremont J.F."/>
            <person name="Guerrero-Gonzalez Mde L."/>
            <person name="Flores J."/>
        </authorList>
    </citation>
    <scope>NUCLEOTIDE SEQUENCE</scope>
    <source>
        <tissue evidence="1">Cladode</tissue>
    </source>
</reference>
<dbReference type="EMBL" id="GISG01214101">
    <property type="protein sequence ID" value="MBA4661896.1"/>
    <property type="molecule type" value="Transcribed_RNA"/>
</dbReference>
<organism evidence="1">
    <name type="scientific">Opuntia streptacantha</name>
    <name type="common">Prickly pear cactus</name>
    <name type="synonym">Opuntia cardona</name>
    <dbReference type="NCBI Taxonomy" id="393608"/>
    <lineage>
        <taxon>Eukaryota</taxon>
        <taxon>Viridiplantae</taxon>
        <taxon>Streptophyta</taxon>
        <taxon>Embryophyta</taxon>
        <taxon>Tracheophyta</taxon>
        <taxon>Spermatophyta</taxon>
        <taxon>Magnoliopsida</taxon>
        <taxon>eudicotyledons</taxon>
        <taxon>Gunneridae</taxon>
        <taxon>Pentapetalae</taxon>
        <taxon>Caryophyllales</taxon>
        <taxon>Cactineae</taxon>
        <taxon>Cactaceae</taxon>
        <taxon>Opuntioideae</taxon>
        <taxon>Opuntia</taxon>
    </lineage>
</organism>